<name>A0A202E9X2_9EURY</name>
<evidence type="ECO:0008006" key="3">
    <source>
        <dbReference type="Google" id="ProtNLM"/>
    </source>
</evidence>
<protein>
    <recommendedName>
        <fullName evidence="3">DUF1102 domain-containing protein</fullName>
    </recommendedName>
</protein>
<sequence>MDRRKFVLSVGALAGGGSLALGTGAFSSVEAERDVGVTVADDASAYLGIQPGDGPNGDYVDTTDNDALAVNLTGSNDNLVGEGINTNAVTTIADVFQIRNQGTQEIDGAVSPLAFGDIDADLFPPNLDGALAVLLVPQNADRLGVEIDWGVIWPGIPYPEDISLIGIRGLSPGDSLRFGLVAVALPSSAVGSVEVNDEFVVTGDADGYDSDSAWSGSLSLSSYENMANIEFDLTGQDLTEDTINQALQDLGDS</sequence>
<keyword evidence="2" id="KW-1185">Reference proteome</keyword>
<dbReference type="RefSeq" id="WP_245835362.1">
    <property type="nucleotide sequence ID" value="NZ_MWPH01000002.1"/>
</dbReference>
<evidence type="ECO:0000313" key="1">
    <source>
        <dbReference type="EMBL" id="OVE85027.1"/>
    </source>
</evidence>
<comment type="caution">
    <text evidence="1">The sequence shown here is derived from an EMBL/GenBank/DDBJ whole genome shotgun (WGS) entry which is preliminary data.</text>
</comment>
<reference evidence="1 2" key="1">
    <citation type="submission" date="2017-02" db="EMBL/GenBank/DDBJ databases">
        <title>Natronthermophilus aegyptiacus gen. nov.,sp. nov., an aerobic, extremely halophilic alkalithermophilic archaeon isolated from the athalassohaline Wadi An Natrun, Egypt.</title>
        <authorList>
            <person name="Zhao B."/>
        </authorList>
    </citation>
    <scope>NUCLEOTIDE SEQUENCE [LARGE SCALE GENOMIC DNA]</scope>
    <source>
        <strain evidence="1 2">CGMCC 1.3597</strain>
    </source>
</reference>
<accession>A0A202E9X2</accession>
<dbReference type="EMBL" id="MWPH01000002">
    <property type="protein sequence ID" value="OVE85027.1"/>
    <property type="molecule type" value="Genomic_DNA"/>
</dbReference>
<dbReference type="AlphaFoldDB" id="A0A202E9X2"/>
<evidence type="ECO:0000313" key="2">
    <source>
        <dbReference type="Proteomes" id="UP000196084"/>
    </source>
</evidence>
<gene>
    <name evidence="1" type="ORF">B2G88_11785</name>
</gene>
<organism evidence="1 2">
    <name type="scientific">Natronolimnobius baerhuensis</name>
    <dbReference type="NCBI Taxonomy" id="253108"/>
    <lineage>
        <taxon>Archaea</taxon>
        <taxon>Methanobacteriati</taxon>
        <taxon>Methanobacteriota</taxon>
        <taxon>Stenosarchaea group</taxon>
        <taxon>Halobacteria</taxon>
        <taxon>Halobacteriales</taxon>
        <taxon>Natrialbaceae</taxon>
        <taxon>Natronolimnobius</taxon>
    </lineage>
</organism>
<dbReference type="Proteomes" id="UP000196084">
    <property type="component" value="Unassembled WGS sequence"/>
</dbReference>
<proteinExistence type="predicted"/>